<dbReference type="InterPro" id="IPR023346">
    <property type="entry name" value="Lysozyme-like_dom_sf"/>
</dbReference>
<organism evidence="4 5">
    <name type="scientific">Enhygromyxa salina</name>
    <dbReference type="NCBI Taxonomy" id="215803"/>
    <lineage>
        <taxon>Bacteria</taxon>
        <taxon>Pseudomonadati</taxon>
        <taxon>Myxococcota</taxon>
        <taxon>Polyangia</taxon>
        <taxon>Nannocystales</taxon>
        <taxon>Nannocystaceae</taxon>
        <taxon>Enhygromyxa</taxon>
    </lineage>
</organism>
<proteinExistence type="inferred from homology"/>
<gene>
    <name evidence="4" type="primary">slt_2</name>
    <name evidence="4" type="ORF">ENSA5_27680</name>
</gene>
<dbReference type="Pfam" id="PF01464">
    <property type="entry name" value="SLT"/>
    <property type="match status" value="1"/>
</dbReference>
<evidence type="ECO:0000259" key="3">
    <source>
        <dbReference type="Pfam" id="PF01464"/>
    </source>
</evidence>
<dbReference type="InterPro" id="IPR011990">
    <property type="entry name" value="TPR-like_helical_dom_sf"/>
</dbReference>
<keyword evidence="5" id="KW-1185">Reference proteome</keyword>
<name>A0A2S9Y7T7_9BACT</name>
<dbReference type="Gene3D" id="1.10.530.10">
    <property type="match status" value="1"/>
</dbReference>
<dbReference type="EMBL" id="PVNK01000136">
    <property type="protein sequence ID" value="PRQ01086.1"/>
    <property type="molecule type" value="Genomic_DNA"/>
</dbReference>
<dbReference type="EC" id="4.2.2.-" evidence="4"/>
<dbReference type="PANTHER" id="PTHR37423:SF5">
    <property type="entry name" value="SOLUBLE LYTIC MUREIN TRANSGLYCOSYLASE"/>
    <property type="match status" value="1"/>
</dbReference>
<dbReference type="InterPro" id="IPR008258">
    <property type="entry name" value="Transglycosylase_SLT_dom_1"/>
</dbReference>
<accession>A0A2S9Y7T7</accession>
<feature type="region of interest" description="Disordered" evidence="2">
    <location>
        <begin position="118"/>
        <end position="141"/>
    </location>
</feature>
<keyword evidence="4" id="KW-0456">Lyase</keyword>
<sequence length="957" mass="106337">MEGVTRARGLCANAHGAAISATVEWTQRLLRSPTGGLSCANPRAVAEKILRKMAPGDRVARIAWVLGVSSKRRAYGTISAALIVGLAFGAAEGCVTSEPLASVPPDEVVDAQGTQVEVASRELSTEPSEPERPPPWSPPDEPILDGVDGAAQLLARGQAEAALEQLEAANKLDTVEGEAALEPESREWFLAGAIAGRAYMQTGQWELAVLALEPLAASKKFADMLPRDIVGYELARARTAWATAGGLDPTTADIQLRKAVRELGKLKGAKPNRIQAALRVAQGEAMVAIAGADKRSRKTAAKKADQALERLISSFPNHAEVGEWMLERALAKERAGQTSEAAAALRQVSIDRAGEPEAARAWAELERLAAEHDKIEARPLDTAERLAAGQAARILRRIERSKELLEGVWNDPEQPRHRHREAGHSLGWTYYKAREYSRCADVLNELYADVRSMSTRNDLSRCLERAGRYDELIQLWVEVYDGNKRASGSTALWNAIELAVNGGEYQRASELLAEFETRFKGHGSERRWLRAWLPMRLGQDDEARDAFTQLLDSGRTGGRERAITYFLAKLELRSDDPEIRQQGVARLRGLVDTAYQRIAANGVIGGHPIYYGLMARQRLLEAGEDPGEPPRVEPIEHTQPWIGHRETLALLAKMAAEHGDSFSSLVRAEQLFAAGWHEEASREVRMAADEFINGASVYGGSSMPGTRSEALVAGLAWAPEWRQPVATAGRNARKAMRDEDYRAVLNADFSRLTWAMNEPYRFGKLSSSGEPYRARWHLRAYREPIERHAWEREVDPHHLWALMYTESRYRRHVVSYVGARGALQIMPWTGRQLVEDLGEIERGERFDPDILFLIEDNSRLATYYISELLTKFHGQPAFAYASYNGGPNNVARWLAAKSQGPTGVGLDEFIEEIPFQESARYARRVMEVHATYDLLYRGSLPTWTNEVDPVFEDNIDY</sequence>
<dbReference type="AlphaFoldDB" id="A0A2S9Y7T7"/>
<dbReference type="GO" id="GO:0016829">
    <property type="term" value="F:lyase activity"/>
    <property type="evidence" value="ECO:0007669"/>
    <property type="project" value="UniProtKB-KW"/>
</dbReference>
<evidence type="ECO:0000256" key="2">
    <source>
        <dbReference type="SAM" id="MobiDB-lite"/>
    </source>
</evidence>
<dbReference type="Proteomes" id="UP000237968">
    <property type="component" value="Unassembled WGS sequence"/>
</dbReference>
<feature type="compositionally biased region" description="Basic and acidic residues" evidence="2">
    <location>
        <begin position="119"/>
        <end position="132"/>
    </location>
</feature>
<evidence type="ECO:0000313" key="4">
    <source>
        <dbReference type="EMBL" id="PRQ01086.1"/>
    </source>
</evidence>
<protein>
    <submittedName>
        <fullName evidence="4">Soluble lytic murein transglycosylase</fullName>
        <ecNumber evidence="4">4.2.2.-</ecNumber>
    </submittedName>
</protein>
<dbReference type="SUPFAM" id="SSF53955">
    <property type="entry name" value="Lysozyme-like"/>
    <property type="match status" value="1"/>
</dbReference>
<evidence type="ECO:0000313" key="5">
    <source>
        <dbReference type="Proteomes" id="UP000237968"/>
    </source>
</evidence>
<dbReference type="SUPFAM" id="SSF48452">
    <property type="entry name" value="TPR-like"/>
    <property type="match status" value="1"/>
</dbReference>
<reference evidence="4 5" key="1">
    <citation type="submission" date="2018-03" db="EMBL/GenBank/DDBJ databases">
        <title>Draft Genome Sequences of the Obligatory Marine Myxobacteria Enhygromyxa salina SWB005.</title>
        <authorList>
            <person name="Poehlein A."/>
            <person name="Moghaddam J.A."/>
            <person name="Harms H."/>
            <person name="Alanjari M."/>
            <person name="Koenig G.M."/>
            <person name="Daniel R."/>
            <person name="Schaeberle T.F."/>
        </authorList>
    </citation>
    <scope>NUCLEOTIDE SEQUENCE [LARGE SCALE GENOMIC DNA]</scope>
    <source>
        <strain evidence="4 5">SWB005</strain>
    </source>
</reference>
<comment type="caution">
    <text evidence="4">The sequence shown here is derived from an EMBL/GenBank/DDBJ whole genome shotgun (WGS) entry which is preliminary data.</text>
</comment>
<feature type="domain" description="Transglycosylase SLT" evidence="3">
    <location>
        <begin position="784"/>
        <end position="898"/>
    </location>
</feature>
<comment type="similarity">
    <text evidence="1">Belongs to the transglycosylase Slt family.</text>
</comment>
<dbReference type="CDD" id="cd13401">
    <property type="entry name" value="Slt70-like"/>
    <property type="match status" value="1"/>
</dbReference>
<dbReference type="PANTHER" id="PTHR37423">
    <property type="entry name" value="SOLUBLE LYTIC MUREIN TRANSGLYCOSYLASE-RELATED"/>
    <property type="match status" value="1"/>
</dbReference>
<dbReference type="Gene3D" id="1.25.40.10">
    <property type="entry name" value="Tetratricopeptide repeat domain"/>
    <property type="match status" value="2"/>
</dbReference>
<evidence type="ECO:0000256" key="1">
    <source>
        <dbReference type="ARBA" id="ARBA00007734"/>
    </source>
</evidence>